<dbReference type="Proteomes" id="UP000324646">
    <property type="component" value="Plasmid pCT01"/>
</dbReference>
<dbReference type="RefSeq" id="WP_148810933.1">
    <property type="nucleotide sequence ID" value="NZ_CP042244.1"/>
</dbReference>
<protein>
    <recommendedName>
        <fullName evidence="3">HNHc nuclease</fullName>
    </recommendedName>
</protein>
<dbReference type="InterPro" id="IPR041242">
    <property type="entry name" value="HNHc_6"/>
</dbReference>
<dbReference type="Pfam" id="PF16784">
    <property type="entry name" value="HNHc_6"/>
    <property type="match status" value="1"/>
</dbReference>
<keyword evidence="2" id="KW-1185">Reference proteome</keyword>
<dbReference type="EMBL" id="CP042244">
    <property type="protein sequence ID" value="QEK13762.1"/>
    <property type="molecule type" value="Genomic_DNA"/>
</dbReference>
<proteinExistence type="predicted"/>
<sequence length="214" mass="25285">MNEYAEIVGYRNSKKGTELLVIIPDRQFQSKIKRFAENKKVKAMIRIDDNRHITIDQLKKAHVLMAEIATYLGYPADWFKALMKSWYTELYDDLKDGFSMANMSVDQARRFINLIIEFAFEMDIPLKYNEMPSIVEINDYLYICLRYKKCVICGKEAEIHHWDAIGMGNDRRRFDDSKLRKIALCRVHHIEAHTIGRDTFAEKYHVYGIVYKEA</sequence>
<keyword evidence="1" id="KW-0614">Plasmid</keyword>
<gene>
    <name evidence="1" type="ORF">FQB35_15665</name>
</gene>
<name>A0A5C0SIE5_CRATE</name>
<dbReference type="OrthoDB" id="1665841at2"/>
<geneLocation type="plasmid" evidence="2">
    <name>pct01</name>
</geneLocation>
<dbReference type="KEGG" id="crs:FQB35_15665"/>
<evidence type="ECO:0000313" key="2">
    <source>
        <dbReference type="Proteomes" id="UP000324646"/>
    </source>
</evidence>
<evidence type="ECO:0008006" key="3">
    <source>
        <dbReference type="Google" id="ProtNLM"/>
    </source>
</evidence>
<accession>A0A5C0SIE5</accession>
<dbReference type="AlphaFoldDB" id="A0A5C0SIE5"/>
<reference evidence="1 2" key="1">
    <citation type="submission" date="2019-07" db="EMBL/GenBank/DDBJ databases">
        <title>Complete genome of Crassaminicella thermophila SY095.</title>
        <authorList>
            <person name="Li X."/>
        </authorList>
    </citation>
    <scope>NUCLEOTIDE SEQUENCE [LARGE SCALE GENOMIC DNA]</scope>
    <source>
        <strain evidence="1 2">SY095</strain>
        <plasmid evidence="2">pct01</plasmid>
    </source>
</reference>
<organism evidence="1 2">
    <name type="scientific">Crassaminicella thermophila</name>
    <dbReference type="NCBI Taxonomy" id="2599308"/>
    <lineage>
        <taxon>Bacteria</taxon>
        <taxon>Bacillati</taxon>
        <taxon>Bacillota</taxon>
        <taxon>Clostridia</taxon>
        <taxon>Eubacteriales</taxon>
        <taxon>Clostridiaceae</taxon>
        <taxon>Crassaminicella</taxon>
    </lineage>
</organism>
<evidence type="ECO:0000313" key="1">
    <source>
        <dbReference type="EMBL" id="QEK13762.1"/>
    </source>
</evidence>